<dbReference type="InterPro" id="IPR034746">
    <property type="entry name" value="POTRA"/>
</dbReference>
<evidence type="ECO:0000256" key="6">
    <source>
        <dbReference type="ARBA" id="ARBA00022989"/>
    </source>
</evidence>
<evidence type="ECO:0000256" key="3">
    <source>
        <dbReference type="ARBA" id="ARBA00022519"/>
    </source>
</evidence>
<evidence type="ECO:0000313" key="12">
    <source>
        <dbReference type="Proteomes" id="UP000005695"/>
    </source>
</evidence>
<sequence length="276" mass="31842">MRDMKPTKGKRARENVRVRPAREWKKVFTRLLHGILILCCTVLIVSGATLLMNLVSNSDHFRVETIEVVGNRKLTDQDVIALSDIRQGVRTFDLDLEIIGQKLAENDWIHDAVVERKLPRGIVIRLRERETVFIINLDYLFYVDRSGEIFKVLRAGDPLNYPLVSGMDRQQLLDEPGKSRDQLQQVAALIEQLEQREVFDLQDVSQIKIDTNEGLILYTSLYGVPVKMGWKDYAGKLNRLEKIYPELEPRLARLSYINLNVPDKVIVKKMTTQTTL</sequence>
<keyword evidence="3" id="KW-0997">Cell inner membrane</keyword>
<dbReference type="OrthoDB" id="5510599at2"/>
<dbReference type="InterPro" id="IPR026579">
    <property type="entry name" value="FtsQ"/>
</dbReference>
<dbReference type="GO" id="GO:0005886">
    <property type="term" value="C:plasma membrane"/>
    <property type="evidence" value="ECO:0007669"/>
    <property type="project" value="UniProtKB-SubCell"/>
</dbReference>
<dbReference type="GO" id="GO:0043093">
    <property type="term" value="P:FtsZ-dependent cytokinesis"/>
    <property type="evidence" value="ECO:0007669"/>
    <property type="project" value="UniProtKB-UniRule"/>
</dbReference>
<dbReference type="EMBL" id="AAEW02000016">
    <property type="protein sequence ID" value="EAT14873.1"/>
    <property type="molecule type" value="Genomic_DNA"/>
</dbReference>
<dbReference type="HAMAP" id="MF_00911">
    <property type="entry name" value="FtsQ_subfam"/>
    <property type="match status" value="1"/>
</dbReference>
<keyword evidence="4 9" id="KW-0132">Cell division</keyword>
<accession>Q1JXB9</accession>
<evidence type="ECO:0000256" key="9">
    <source>
        <dbReference type="HAMAP-Rule" id="MF_00911"/>
    </source>
</evidence>
<dbReference type="GO" id="GO:0032153">
    <property type="term" value="C:cell division site"/>
    <property type="evidence" value="ECO:0007669"/>
    <property type="project" value="UniProtKB-UniRule"/>
</dbReference>
<evidence type="ECO:0000259" key="10">
    <source>
        <dbReference type="PROSITE" id="PS51779"/>
    </source>
</evidence>
<keyword evidence="6 9" id="KW-1133">Transmembrane helix</keyword>
<protein>
    <recommendedName>
        <fullName evidence="9">Cell division protein FtsQ</fullName>
    </recommendedName>
</protein>
<evidence type="ECO:0000256" key="7">
    <source>
        <dbReference type="ARBA" id="ARBA00023136"/>
    </source>
</evidence>
<comment type="function">
    <text evidence="9">Essential cell division protein.</text>
</comment>
<reference evidence="11" key="2">
    <citation type="submission" date="2006-05" db="EMBL/GenBank/DDBJ databases">
        <title>Sequencing of the draft genome and assembly of Desulfuromonas acetoxidans DSM 684.</title>
        <authorList>
            <consortium name="US DOE Joint Genome Institute (JGI-PGF)"/>
            <person name="Copeland A."/>
            <person name="Lucas S."/>
            <person name="Lapidus A."/>
            <person name="Barry K."/>
            <person name="Detter J.C."/>
            <person name="Glavina del Rio T."/>
            <person name="Hammon N."/>
            <person name="Israni S."/>
            <person name="Dalin E."/>
            <person name="Tice H."/>
            <person name="Bruce D."/>
            <person name="Pitluck S."/>
            <person name="Richardson P."/>
        </authorList>
    </citation>
    <scope>NUCLEOTIDE SEQUENCE [LARGE SCALE GENOMIC DNA]</scope>
    <source>
        <strain evidence="11">DSM 684</strain>
    </source>
</reference>
<gene>
    <name evidence="9" type="primary">ftsQ</name>
    <name evidence="11" type="ORF">Dace_0882</name>
</gene>
<evidence type="ECO:0000256" key="4">
    <source>
        <dbReference type="ARBA" id="ARBA00022618"/>
    </source>
</evidence>
<evidence type="ECO:0000256" key="1">
    <source>
        <dbReference type="ARBA" id="ARBA00004370"/>
    </source>
</evidence>
<reference evidence="11" key="1">
    <citation type="submission" date="2006-05" db="EMBL/GenBank/DDBJ databases">
        <title>Annotation of the draft genome assembly of Desulfuromonas acetoxidans DSM 684.</title>
        <authorList>
            <consortium name="US DOE Joint Genome Institute (JGI-ORNL)"/>
            <person name="Larimer F."/>
            <person name="Land M."/>
            <person name="Hauser L."/>
        </authorList>
    </citation>
    <scope>NUCLEOTIDE SEQUENCE [LARGE SCALE GENOMIC DNA]</scope>
    <source>
        <strain evidence="11">DSM 684</strain>
    </source>
</reference>
<dbReference type="Pfam" id="PF03799">
    <property type="entry name" value="FtsQ_DivIB_C"/>
    <property type="match status" value="1"/>
</dbReference>
<dbReference type="PANTHER" id="PTHR35851">
    <property type="entry name" value="CELL DIVISION PROTEIN FTSQ"/>
    <property type="match status" value="1"/>
</dbReference>
<evidence type="ECO:0000313" key="11">
    <source>
        <dbReference type="EMBL" id="EAT14873.1"/>
    </source>
</evidence>
<evidence type="ECO:0000256" key="2">
    <source>
        <dbReference type="ARBA" id="ARBA00022475"/>
    </source>
</evidence>
<keyword evidence="2 9" id="KW-1003">Cell membrane</keyword>
<dbReference type="AlphaFoldDB" id="Q1JXB9"/>
<dbReference type="InterPro" id="IPR013685">
    <property type="entry name" value="POTRA_FtsQ_type"/>
</dbReference>
<dbReference type="Gene3D" id="3.10.20.310">
    <property type="entry name" value="membrane protein fhac"/>
    <property type="match status" value="1"/>
</dbReference>
<comment type="subcellular location">
    <subcellularLocation>
        <location evidence="9">Cell membrane</location>
        <topology evidence="9">Single-pass type II membrane protein</topology>
    </subcellularLocation>
    <subcellularLocation>
        <location evidence="1">Membrane</location>
    </subcellularLocation>
    <text evidence="9">Localizes to the division septum.</text>
</comment>
<dbReference type="PROSITE" id="PS51779">
    <property type="entry name" value="POTRA"/>
    <property type="match status" value="1"/>
</dbReference>
<name>Q1JXB9_DESA6</name>
<dbReference type="GO" id="GO:0090529">
    <property type="term" value="P:cell septum assembly"/>
    <property type="evidence" value="ECO:0007669"/>
    <property type="project" value="InterPro"/>
</dbReference>
<dbReference type="Proteomes" id="UP000005695">
    <property type="component" value="Unassembled WGS sequence"/>
</dbReference>
<evidence type="ECO:0000256" key="8">
    <source>
        <dbReference type="ARBA" id="ARBA00023306"/>
    </source>
</evidence>
<proteinExistence type="inferred from homology"/>
<comment type="caution">
    <text evidence="11">The sequence shown here is derived from an EMBL/GenBank/DDBJ whole genome shotgun (WGS) entry which is preliminary data.</text>
</comment>
<comment type="similarity">
    <text evidence="9">Belongs to the FtsQ/DivIB family. FtsQ subfamily.</text>
</comment>
<keyword evidence="12" id="KW-1185">Reference proteome</keyword>
<keyword evidence="5 9" id="KW-0812">Transmembrane</keyword>
<keyword evidence="8 9" id="KW-0131">Cell cycle</keyword>
<organism evidence="11 12">
    <name type="scientific">Desulfuromonas acetoxidans (strain DSM 684 / 11070)</name>
    <dbReference type="NCBI Taxonomy" id="281689"/>
    <lineage>
        <taxon>Bacteria</taxon>
        <taxon>Pseudomonadati</taxon>
        <taxon>Thermodesulfobacteriota</taxon>
        <taxon>Desulfuromonadia</taxon>
        <taxon>Desulfuromonadales</taxon>
        <taxon>Desulfuromonadaceae</taxon>
        <taxon>Desulfuromonas</taxon>
    </lineage>
</organism>
<dbReference type="InterPro" id="IPR005548">
    <property type="entry name" value="Cell_div_FtsQ/DivIB_C"/>
</dbReference>
<feature type="domain" description="POTRA" evidence="10">
    <location>
        <begin position="61"/>
        <end position="129"/>
    </location>
</feature>
<dbReference type="PANTHER" id="PTHR35851:SF1">
    <property type="entry name" value="CELL DIVISION PROTEIN FTSQ"/>
    <property type="match status" value="1"/>
</dbReference>
<evidence type="ECO:0000256" key="5">
    <source>
        <dbReference type="ARBA" id="ARBA00022692"/>
    </source>
</evidence>
<keyword evidence="7 9" id="KW-0472">Membrane</keyword>
<dbReference type="Pfam" id="PF08478">
    <property type="entry name" value="POTRA_1"/>
    <property type="match status" value="1"/>
</dbReference>
<dbReference type="RefSeq" id="WP_006001969.1">
    <property type="nucleotide sequence ID" value="NZ_AAEW02000016.1"/>
</dbReference>